<feature type="domain" description="MSP" evidence="3">
    <location>
        <begin position="29"/>
        <end position="146"/>
    </location>
</feature>
<evidence type="ECO:0000256" key="1">
    <source>
        <dbReference type="RuleBase" id="RU003425"/>
    </source>
</evidence>
<name>A0A915CCB8_PARUN</name>
<dbReference type="Gene3D" id="2.60.40.10">
    <property type="entry name" value="Immunoglobulins"/>
    <property type="match status" value="1"/>
</dbReference>
<proteinExistence type="predicted"/>
<feature type="compositionally biased region" description="Basic and acidic residues" evidence="2">
    <location>
        <begin position="123"/>
        <end position="142"/>
    </location>
</feature>
<evidence type="ECO:0000313" key="5">
    <source>
        <dbReference type="WBParaSite" id="PgR125_g019_t01"/>
    </source>
</evidence>
<dbReference type="PANTHER" id="PTHR21513">
    <property type="entry name" value="MAJOR SPERM PROTEIN"/>
    <property type="match status" value="1"/>
</dbReference>
<keyword evidence="4" id="KW-1185">Reference proteome</keyword>
<keyword evidence="1" id="KW-0206">Cytoskeleton</keyword>
<dbReference type="Pfam" id="PF00635">
    <property type="entry name" value="Motile_Sperm"/>
    <property type="match status" value="1"/>
</dbReference>
<comment type="function">
    <text evidence="1">Central component in molecular interactions underlying sperm crawling. Forms an extensive filament system that extends from sperm villipoda, along the leading edge of the pseudopod.</text>
</comment>
<feature type="region of interest" description="Disordered" evidence="2">
    <location>
        <begin position="123"/>
        <end position="219"/>
    </location>
</feature>
<feature type="compositionally biased region" description="Basic and acidic residues" evidence="2">
    <location>
        <begin position="151"/>
        <end position="219"/>
    </location>
</feature>
<feature type="region of interest" description="Disordered" evidence="2">
    <location>
        <begin position="1"/>
        <end position="22"/>
    </location>
</feature>
<dbReference type="AlphaFoldDB" id="A0A915CCB8"/>
<organism evidence="4 5">
    <name type="scientific">Parascaris univalens</name>
    <name type="common">Nematode worm</name>
    <dbReference type="NCBI Taxonomy" id="6257"/>
    <lineage>
        <taxon>Eukaryota</taxon>
        <taxon>Metazoa</taxon>
        <taxon>Ecdysozoa</taxon>
        <taxon>Nematoda</taxon>
        <taxon>Chromadorea</taxon>
        <taxon>Rhabditida</taxon>
        <taxon>Spirurina</taxon>
        <taxon>Ascaridomorpha</taxon>
        <taxon>Ascaridoidea</taxon>
        <taxon>Ascarididae</taxon>
        <taxon>Parascaris</taxon>
    </lineage>
</organism>
<evidence type="ECO:0000256" key="2">
    <source>
        <dbReference type="SAM" id="MobiDB-lite"/>
    </source>
</evidence>
<protein>
    <recommendedName>
        <fullName evidence="1">Major sperm protein</fullName>
    </recommendedName>
</protein>
<dbReference type="WBParaSite" id="PgR125_g019_t01">
    <property type="protein sequence ID" value="PgR125_g019_t01"/>
    <property type="gene ID" value="PgR125_g019"/>
</dbReference>
<keyword evidence="1" id="KW-0963">Cytoplasm</keyword>
<dbReference type="PROSITE" id="PS50202">
    <property type="entry name" value="MSP"/>
    <property type="match status" value="1"/>
</dbReference>
<sequence length="219" mass="24818">KSRSSGSSRSGRRLPNSAHRARPAMSDFILKLEPNEKIVFTGKVGEEAVPTTLKITNTTQDRQVCKVKCTSNEMFKIRPPVFALKPGEEGIVKLTFNAEKTVPENGKHYFVVYYIKSTDETKTPRACWADHKDDPDGTKRLYVDFNDEGEGDKKDEEGDKKEGEGEKKEGEKENNNGDGEKKEGEAEKKDEEGEKKEGDGEKKEEEKKDEEQKEEEKKE</sequence>
<evidence type="ECO:0000313" key="4">
    <source>
        <dbReference type="Proteomes" id="UP000887569"/>
    </source>
</evidence>
<dbReference type="InterPro" id="IPR008962">
    <property type="entry name" value="PapD-like_sf"/>
</dbReference>
<dbReference type="InterPro" id="IPR013783">
    <property type="entry name" value="Ig-like_fold"/>
</dbReference>
<dbReference type="SUPFAM" id="SSF49354">
    <property type="entry name" value="PapD-like"/>
    <property type="match status" value="1"/>
</dbReference>
<reference evidence="5" key="1">
    <citation type="submission" date="2022-11" db="UniProtKB">
        <authorList>
            <consortium name="WormBaseParasite"/>
        </authorList>
    </citation>
    <scope>IDENTIFICATION</scope>
</reference>
<dbReference type="InterPro" id="IPR000535">
    <property type="entry name" value="MSP_dom"/>
</dbReference>
<dbReference type="PANTHER" id="PTHR21513:SF19">
    <property type="entry name" value="MAJOR SPERM PROTEIN"/>
    <property type="match status" value="1"/>
</dbReference>
<dbReference type="Proteomes" id="UP000887569">
    <property type="component" value="Unplaced"/>
</dbReference>
<evidence type="ECO:0000259" key="3">
    <source>
        <dbReference type="PROSITE" id="PS50202"/>
    </source>
</evidence>
<accession>A0A915CCB8</accession>